<dbReference type="InterPro" id="IPR044437">
    <property type="entry name" value="SETD2/Set2_SET"/>
</dbReference>
<dbReference type="Gene3D" id="1.10.1740.100">
    <property type="entry name" value="Set2, Rpb1 interacting domain"/>
    <property type="match status" value="1"/>
</dbReference>
<evidence type="ECO:0000259" key="18">
    <source>
        <dbReference type="PROSITE" id="PS50280"/>
    </source>
</evidence>
<evidence type="ECO:0000256" key="4">
    <source>
        <dbReference type="ARBA" id="ARBA00012178"/>
    </source>
</evidence>
<evidence type="ECO:0000259" key="19">
    <source>
        <dbReference type="PROSITE" id="PS50868"/>
    </source>
</evidence>
<dbReference type="FunFam" id="1.10.1740.100:FF:000002">
    <property type="entry name" value="Histone-lysine N-methyltransferase"/>
    <property type="match status" value="1"/>
</dbReference>
<dbReference type="SMART" id="SM00508">
    <property type="entry name" value="PostSET"/>
    <property type="match status" value="1"/>
</dbReference>
<dbReference type="PROSITE" id="PS50280">
    <property type="entry name" value="SET"/>
    <property type="match status" value="1"/>
</dbReference>
<dbReference type="Pfam" id="PF00856">
    <property type="entry name" value="SET"/>
    <property type="match status" value="1"/>
</dbReference>
<keyword evidence="10" id="KW-0949">S-adenosyl-L-methionine</keyword>
<feature type="compositionally biased region" description="Basic and acidic residues" evidence="16">
    <location>
        <begin position="679"/>
        <end position="695"/>
    </location>
</feature>
<keyword evidence="6" id="KW-0158">Chromosome</keyword>
<dbReference type="SMART" id="SM00570">
    <property type="entry name" value="AWS"/>
    <property type="match status" value="1"/>
</dbReference>
<dbReference type="Pfam" id="PF08236">
    <property type="entry name" value="SRI"/>
    <property type="match status" value="1"/>
</dbReference>
<dbReference type="Pfam" id="PF00397">
    <property type="entry name" value="WW"/>
    <property type="match status" value="1"/>
</dbReference>
<sequence length="970" mass="107182">MSDSDPEKKIAPLEPELRHMKIEDGPPLPGVGDGAVKVEHVDENPLALTPSPPLTIPAQPKSDSTSQSPTKSSPSTTSSPSAEDREETVGGDITLKMEPGKAPKLSRTASKKIIFKPPPLYLDLPDATKDATDTFIVLPECTYGNKSLGTTDHALECDCSEEWDPETHTNNACGEDSDCINRATKMECVGDCSCGRKCQNQRFQRRQYADVAVIKTEKKGFGLRANTDLRPGDFIFEYIGEVIDERTFRRRMIQYDQEGIKHFYFMSLTKGEFVDATKKGNLGRFCNHSCNPNCYVDKWVVGDKLRMGIFAERKIKAGEELVFNYNVDRYGADPQPCYCGEPNCTGFIGGRTQTDNATKLSHATIEALGIDDSYSWETAVAKKPRKKKATEDDEEYVNDIMPKSLEESGVNKVMAALRQCTEKWVAVKLLSRLQGSIDDEKVAHRVIRVHGYEILKSTITAWKDDVNVILQALDILHRLPRITRNKIQDSKIEETIESLKSFEDERVQSEAARLLEAWSKLEVAYRIPRMKRDPNAATPLWDAHFDRRDRKRERSRSRSKSPVLAAAPKGPAASGAPTAPRAFVRNGPFFNGPRPPRPRPQFNALPAGWFQATSADTGAIYYYNSSGVTQWTRPTLPAQAPPPPPKAKTNEQKLQEIISSITQNVSSNGNGSASGTPKPADEQKSEKPSKSEKWKSLPLEKQQKLYEGTLHPHVMSVVAHYRKKLDKEDLKRLSKDVAQKLVRGDYKHGKVKDPTAKLDHKHEKTVKKFVKDYMDKAVEKKAIRDKERAARHQKKSQGKPEDKSSGPSDTPKTPVTKESPDADQDVPDVSYDDVTKSPNASPGGSPSSDLKRKREDDDDVGSPKKSRTDDDSAPPPPPPPPPASDMPMDVDHDESTSFEHLPQAPDLGAAASLEDLGLEGVKSEGTTSPIQLATPPTTTNGSCKHESNDDAATEQSVRGSREVSVEGGGA</sequence>
<keyword evidence="8" id="KW-0489">Methyltransferase</keyword>
<dbReference type="Pfam" id="PF08711">
    <property type="entry name" value="Med26"/>
    <property type="match status" value="1"/>
</dbReference>
<feature type="compositionally biased region" description="Polar residues" evidence="16">
    <location>
        <begin position="924"/>
        <end position="942"/>
    </location>
</feature>
<dbReference type="Gene3D" id="2.170.270.10">
    <property type="entry name" value="SET domain"/>
    <property type="match status" value="1"/>
</dbReference>
<dbReference type="SMART" id="SM00456">
    <property type="entry name" value="WW"/>
    <property type="match status" value="1"/>
</dbReference>
<feature type="compositionally biased region" description="Basic residues" evidence="16">
    <location>
        <begin position="549"/>
        <end position="559"/>
    </location>
</feature>
<dbReference type="SMART" id="SM00317">
    <property type="entry name" value="SET"/>
    <property type="match status" value="1"/>
</dbReference>
<name>A0A6A6J6F5_WESOR</name>
<dbReference type="Gene3D" id="2.20.70.10">
    <property type="match status" value="1"/>
</dbReference>
<dbReference type="EC" id="2.1.1.359" evidence="4"/>
<evidence type="ECO:0000256" key="12">
    <source>
        <dbReference type="ARBA" id="ARBA00023163"/>
    </source>
</evidence>
<dbReference type="GO" id="GO:0032259">
    <property type="term" value="P:methylation"/>
    <property type="evidence" value="ECO:0007669"/>
    <property type="project" value="UniProtKB-KW"/>
</dbReference>
<keyword evidence="13" id="KW-0539">Nucleus</keyword>
<evidence type="ECO:0000313" key="22">
    <source>
        <dbReference type="Proteomes" id="UP000800097"/>
    </source>
</evidence>
<dbReference type="Proteomes" id="UP000800097">
    <property type="component" value="Unassembled WGS sequence"/>
</dbReference>
<evidence type="ECO:0000256" key="5">
    <source>
        <dbReference type="ARBA" id="ARBA00018028"/>
    </source>
</evidence>
<dbReference type="PROSITE" id="PS51568">
    <property type="entry name" value="SAM_MT43_SET2_1"/>
    <property type="match status" value="1"/>
</dbReference>
<dbReference type="Pfam" id="PF17907">
    <property type="entry name" value="AWS"/>
    <property type="match status" value="1"/>
</dbReference>
<feature type="domain" description="Post-SET" evidence="19">
    <location>
        <begin position="333"/>
        <end position="349"/>
    </location>
</feature>
<dbReference type="GO" id="GO:0140955">
    <property type="term" value="F:histone H3K36 trimethyltransferase activity"/>
    <property type="evidence" value="ECO:0007669"/>
    <property type="project" value="UniProtKB-EC"/>
</dbReference>
<feature type="compositionally biased region" description="Pro residues" evidence="16">
    <location>
        <begin position="873"/>
        <end position="884"/>
    </location>
</feature>
<keyword evidence="7" id="KW-0678">Repressor</keyword>
<keyword evidence="22" id="KW-1185">Reference proteome</keyword>
<comment type="subcellular location">
    <subcellularLocation>
        <location evidence="3">Chromosome</location>
    </subcellularLocation>
    <subcellularLocation>
        <location evidence="2">Nucleus</location>
    </subcellularLocation>
</comment>
<keyword evidence="11" id="KW-0805">Transcription regulation</keyword>
<feature type="region of interest" description="Disordered" evidence="16">
    <location>
        <begin position="780"/>
        <end position="970"/>
    </location>
</feature>
<evidence type="ECO:0000256" key="8">
    <source>
        <dbReference type="ARBA" id="ARBA00022603"/>
    </source>
</evidence>
<feature type="compositionally biased region" description="Low complexity" evidence="16">
    <location>
        <begin position="565"/>
        <end position="592"/>
    </location>
</feature>
<dbReference type="InterPro" id="IPR036020">
    <property type="entry name" value="WW_dom_sf"/>
</dbReference>
<feature type="region of interest" description="Disordered" evidence="16">
    <location>
        <begin position="743"/>
        <end position="763"/>
    </location>
</feature>
<keyword evidence="9" id="KW-0808">Transferase</keyword>
<feature type="region of interest" description="Disordered" evidence="16">
    <location>
        <begin position="662"/>
        <end position="698"/>
    </location>
</feature>
<evidence type="ECO:0000313" key="21">
    <source>
        <dbReference type="EMBL" id="KAF2271723.1"/>
    </source>
</evidence>
<evidence type="ECO:0000256" key="10">
    <source>
        <dbReference type="ARBA" id="ARBA00022691"/>
    </source>
</evidence>
<comment type="function">
    <text evidence="1">Histone methyltransferase that trimethylates histone H3 'Lys-36' forming H3K36me3. Involved in transcription elongation as well as in transcription repression.</text>
</comment>
<protein>
    <recommendedName>
        <fullName evidence="5">Histone-lysine N-methyltransferase, H3 lysine-36 specific</fullName>
        <ecNumber evidence="4">2.1.1.359</ecNumber>
    </recommendedName>
    <alternativeName>
        <fullName evidence="14">SET domain-containing protein 2</fullName>
    </alternativeName>
</protein>
<feature type="domain" description="SET" evidence="18">
    <location>
        <begin position="209"/>
        <end position="326"/>
    </location>
</feature>
<proteinExistence type="predicted"/>
<evidence type="ECO:0000259" key="17">
    <source>
        <dbReference type="PROSITE" id="PS50020"/>
    </source>
</evidence>
<dbReference type="RefSeq" id="XP_033649262.1">
    <property type="nucleotide sequence ID" value="XM_033794218.1"/>
</dbReference>
<organism evidence="21 22">
    <name type="scientific">Westerdykella ornata</name>
    <dbReference type="NCBI Taxonomy" id="318751"/>
    <lineage>
        <taxon>Eukaryota</taxon>
        <taxon>Fungi</taxon>
        <taxon>Dikarya</taxon>
        <taxon>Ascomycota</taxon>
        <taxon>Pezizomycotina</taxon>
        <taxon>Dothideomycetes</taxon>
        <taxon>Pleosporomycetidae</taxon>
        <taxon>Pleosporales</taxon>
        <taxon>Sporormiaceae</taxon>
        <taxon>Westerdykella</taxon>
    </lineage>
</organism>
<dbReference type="AlphaFoldDB" id="A0A6A6J6F5"/>
<dbReference type="InterPro" id="IPR003616">
    <property type="entry name" value="Post-SET_dom"/>
</dbReference>
<feature type="compositionally biased region" description="Low complexity" evidence="16">
    <location>
        <begin position="664"/>
        <end position="675"/>
    </location>
</feature>
<keyword evidence="12" id="KW-0804">Transcription</keyword>
<dbReference type="GeneID" id="54547393"/>
<dbReference type="SUPFAM" id="SSF82199">
    <property type="entry name" value="SET domain"/>
    <property type="match status" value="1"/>
</dbReference>
<feature type="domain" description="AWS" evidence="20">
    <location>
        <begin position="152"/>
        <end position="207"/>
    </location>
</feature>
<dbReference type="GO" id="GO:0006355">
    <property type="term" value="P:regulation of DNA-templated transcription"/>
    <property type="evidence" value="ECO:0007669"/>
    <property type="project" value="InterPro"/>
</dbReference>
<dbReference type="InterPro" id="IPR025788">
    <property type="entry name" value="Set2_fungi"/>
</dbReference>
<evidence type="ECO:0000256" key="3">
    <source>
        <dbReference type="ARBA" id="ARBA00004286"/>
    </source>
</evidence>
<dbReference type="InterPro" id="IPR001214">
    <property type="entry name" value="SET_dom"/>
</dbReference>
<dbReference type="InterPro" id="IPR050777">
    <property type="entry name" value="SET2_Histone-Lys_MeTrsfase"/>
</dbReference>
<dbReference type="FunFam" id="2.170.270.10:FF:000033">
    <property type="entry name" value="Histone-lysine N-methyltransferase"/>
    <property type="match status" value="1"/>
</dbReference>
<feature type="region of interest" description="Disordered" evidence="16">
    <location>
        <begin position="541"/>
        <end position="601"/>
    </location>
</feature>
<evidence type="ECO:0000256" key="6">
    <source>
        <dbReference type="ARBA" id="ARBA00022454"/>
    </source>
</evidence>
<dbReference type="SUPFAM" id="SSF47676">
    <property type="entry name" value="Conserved domain common to transcription factors TFIIS, elongin A, CRSP70"/>
    <property type="match status" value="1"/>
</dbReference>
<dbReference type="GO" id="GO:0005694">
    <property type="term" value="C:chromosome"/>
    <property type="evidence" value="ECO:0007669"/>
    <property type="project" value="UniProtKB-SubCell"/>
</dbReference>
<dbReference type="InterPro" id="IPR035441">
    <property type="entry name" value="TFIIS/LEDGF_dom_sf"/>
</dbReference>
<evidence type="ECO:0000259" key="20">
    <source>
        <dbReference type="PROSITE" id="PS51215"/>
    </source>
</evidence>
<dbReference type="PROSITE" id="PS50020">
    <property type="entry name" value="WW_DOMAIN_2"/>
    <property type="match status" value="1"/>
</dbReference>
<evidence type="ECO:0000256" key="2">
    <source>
        <dbReference type="ARBA" id="ARBA00004123"/>
    </source>
</evidence>
<dbReference type="PROSITE" id="PS01159">
    <property type="entry name" value="WW_DOMAIN_1"/>
    <property type="match status" value="1"/>
</dbReference>
<dbReference type="InterPro" id="IPR038190">
    <property type="entry name" value="SRI_sf"/>
</dbReference>
<dbReference type="InterPro" id="IPR001202">
    <property type="entry name" value="WW_dom"/>
</dbReference>
<dbReference type="InterPro" id="IPR046341">
    <property type="entry name" value="SET_dom_sf"/>
</dbReference>
<evidence type="ECO:0000256" key="9">
    <source>
        <dbReference type="ARBA" id="ARBA00022679"/>
    </source>
</evidence>
<evidence type="ECO:0000256" key="15">
    <source>
        <dbReference type="ARBA" id="ARBA00047545"/>
    </source>
</evidence>
<comment type="catalytic activity">
    <reaction evidence="15">
        <text>L-lysyl(36)-[histone H3] + 3 S-adenosyl-L-methionine = N(6),N(6),N(6)-trimethyl-L-lysyl(36)-[histone H3] + 3 S-adenosyl-L-homocysteine + 3 H(+)</text>
        <dbReference type="Rhea" id="RHEA:60324"/>
        <dbReference type="Rhea" id="RHEA-COMP:9785"/>
        <dbReference type="Rhea" id="RHEA-COMP:15536"/>
        <dbReference type="ChEBI" id="CHEBI:15378"/>
        <dbReference type="ChEBI" id="CHEBI:29969"/>
        <dbReference type="ChEBI" id="CHEBI:57856"/>
        <dbReference type="ChEBI" id="CHEBI:59789"/>
        <dbReference type="ChEBI" id="CHEBI:61961"/>
        <dbReference type="EC" id="2.1.1.359"/>
    </reaction>
</comment>
<dbReference type="GO" id="GO:0005634">
    <property type="term" value="C:nucleus"/>
    <property type="evidence" value="ECO:0007669"/>
    <property type="project" value="UniProtKB-SubCell"/>
</dbReference>
<evidence type="ECO:0000256" key="16">
    <source>
        <dbReference type="SAM" id="MobiDB-lite"/>
    </source>
</evidence>
<feature type="region of interest" description="Disordered" evidence="16">
    <location>
        <begin position="1"/>
        <end position="104"/>
    </location>
</feature>
<feature type="compositionally biased region" description="Basic and acidic residues" evidence="16">
    <location>
        <begin position="1"/>
        <end position="24"/>
    </location>
</feature>
<reference evidence="21" key="1">
    <citation type="journal article" date="2020" name="Stud. Mycol.">
        <title>101 Dothideomycetes genomes: a test case for predicting lifestyles and emergence of pathogens.</title>
        <authorList>
            <person name="Haridas S."/>
            <person name="Albert R."/>
            <person name="Binder M."/>
            <person name="Bloem J."/>
            <person name="Labutti K."/>
            <person name="Salamov A."/>
            <person name="Andreopoulos B."/>
            <person name="Baker S."/>
            <person name="Barry K."/>
            <person name="Bills G."/>
            <person name="Bluhm B."/>
            <person name="Cannon C."/>
            <person name="Castanera R."/>
            <person name="Culley D."/>
            <person name="Daum C."/>
            <person name="Ezra D."/>
            <person name="Gonzalez J."/>
            <person name="Henrissat B."/>
            <person name="Kuo A."/>
            <person name="Liang C."/>
            <person name="Lipzen A."/>
            <person name="Lutzoni F."/>
            <person name="Magnuson J."/>
            <person name="Mondo S."/>
            <person name="Nolan M."/>
            <person name="Ohm R."/>
            <person name="Pangilinan J."/>
            <person name="Park H.-J."/>
            <person name="Ramirez L."/>
            <person name="Alfaro M."/>
            <person name="Sun H."/>
            <person name="Tritt A."/>
            <person name="Yoshinaga Y."/>
            <person name="Zwiers L.-H."/>
            <person name="Turgeon B."/>
            <person name="Goodwin S."/>
            <person name="Spatafora J."/>
            <person name="Crous P."/>
            <person name="Grigoriev I."/>
        </authorList>
    </citation>
    <scope>NUCLEOTIDE SEQUENCE</scope>
    <source>
        <strain evidence="21">CBS 379.55</strain>
    </source>
</reference>
<dbReference type="InterPro" id="IPR013257">
    <property type="entry name" value="SRI"/>
</dbReference>
<dbReference type="OrthoDB" id="422362at2759"/>
<evidence type="ECO:0000256" key="1">
    <source>
        <dbReference type="ARBA" id="ARBA00003901"/>
    </source>
</evidence>
<dbReference type="CDD" id="cd19172">
    <property type="entry name" value="SET_SETD2"/>
    <property type="match status" value="1"/>
</dbReference>
<dbReference type="InterPro" id="IPR017923">
    <property type="entry name" value="TFIIS_N"/>
</dbReference>
<feature type="compositionally biased region" description="Basic and acidic residues" evidence="16">
    <location>
        <begin position="743"/>
        <end position="762"/>
    </location>
</feature>
<dbReference type="InterPro" id="IPR006560">
    <property type="entry name" value="AWS_dom"/>
</dbReference>
<evidence type="ECO:0000256" key="11">
    <source>
        <dbReference type="ARBA" id="ARBA00023015"/>
    </source>
</evidence>
<dbReference type="PANTHER" id="PTHR22884">
    <property type="entry name" value="SET DOMAIN PROTEINS"/>
    <property type="match status" value="1"/>
</dbReference>
<feature type="compositionally biased region" description="Low complexity" evidence="16">
    <location>
        <begin position="59"/>
        <end position="81"/>
    </location>
</feature>
<evidence type="ECO:0000256" key="14">
    <source>
        <dbReference type="ARBA" id="ARBA00030091"/>
    </source>
</evidence>
<dbReference type="PROSITE" id="PS51215">
    <property type="entry name" value="AWS"/>
    <property type="match status" value="1"/>
</dbReference>
<dbReference type="SUPFAM" id="SSF51045">
    <property type="entry name" value="WW domain"/>
    <property type="match status" value="1"/>
</dbReference>
<gene>
    <name evidence="21" type="ORF">EI97DRAFT_260417</name>
</gene>
<feature type="domain" description="WW" evidence="17">
    <location>
        <begin position="603"/>
        <end position="636"/>
    </location>
</feature>
<evidence type="ECO:0000256" key="7">
    <source>
        <dbReference type="ARBA" id="ARBA00022491"/>
    </source>
</evidence>
<dbReference type="PROSITE" id="PS50868">
    <property type="entry name" value="POST_SET"/>
    <property type="match status" value="1"/>
</dbReference>
<feature type="compositionally biased region" description="Basic and acidic residues" evidence="16">
    <location>
        <begin position="780"/>
        <end position="790"/>
    </location>
</feature>
<evidence type="ECO:0000256" key="13">
    <source>
        <dbReference type="ARBA" id="ARBA00023242"/>
    </source>
</evidence>
<dbReference type="EMBL" id="ML986534">
    <property type="protein sequence ID" value="KAF2271723.1"/>
    <property type="molecule type" value="Genomic_DNA"/>
</dbReference>
<accession>A0A6A6J6F5</accession>